<evidence type="ECO:0000313" key="1">
    <source>
        <dbReference type="EMBL" id="CAG2199202.1"/>
    </source>
</evidence>
<dbReference type="Proteomes" id="UP000683360">
    <property type="component" value="Unassembled WGS sequence"/>
</dbReference>
<organism evidence="1 2">
    <name type="scientific">Mytilus edulis</name>
    <name type="common">Blue mussel</name>
    <dbReference type="NCBI Taxonomy" id="6550"/>
    <lineage>
        <taxon>Eukaryota</taxon>
        <taxon>Metazoa</taxon>
        <taxon>Spiralia</taxon>
        <taxon>Lophotrochozoa</taxon>
        <taxon>Mollusca</taxon>
        <taxon>Bivalvia</taxon>
        <taxon>Autobranchia</taxon>
        <taxon>Pteriomorphia</taxon>
        <taxon>Mytilida</taxon>
        <taxon>Mytiloidea</taxon>
        <taxon>Mytilidae</taxon>
        <taxon>Mytilinae</taxon>
        <taxon>Mytilus</taxon>
    </lineage>
</organism>
<keyword evidence="2" id="KW-1185">Reference proteome</keyword>
<name>A0A8S3QWH5_MYTED</name>
<dbReference type="EMBL" id="CAJPWZ010000715">
    <property type="protein sequence ID" value="CAG2199202.1"/>
    <property type="molecule type" value="Genomic_DNA"/>
</dbReference>
<accession>A0A8S3QWH5</accession>
<sequence length="191" mass="22423">MVLFRILFQLLETRGFYERSVLRFIDRRLPEDISLDGFVADFEAGLWQALRQRFPRYAIQAVPSTGPKQYSEGARAWSADYYNQKDSVHLPETTDGTSLLAPRAHHRHVLAIRCQSTTGHSSRYELCVLHLDRQHHLRDTPLECIYVSHQNQQRRRRWHNPSKPTLQPEGHVPFYQMVTELLQRQVTSPFS</sequence>
<proteinExistence type="predicted"/>
<comment type="caution">
    <text evidence="1">The sequence shown here is derived from an EMBL/GenBank/DDBJ whole genome shotgun (WGS) entry which is preliminary data.</text>
</comment>
<dbReference type="OrthoDB" id="10034274at2759"/>
<reference evidence="1" key="1">
    <citation type="submission" date="2021-03" db="EMBL/GenBank/DDBJ databases">
        <authorList>
            <person name="Bekaert M."/>
        </authorList>
    </citation>
    <scope>NUCLEOTIDE SEQUENCE</scope>
</reference>
<dbReference type="AlphaFoldDB" id="A0A8S3QWH5"/>
<protein>
    <submittedName>
        <fullName evidence="1">Uncharacterized protein</fullName>
    </submittedName>
</protein>
<gene>
    <name evidence="1" type="ORF">MEDL_13918</name>
</gene>
<evidence type="ECO:0000313" key="2">
    <source>
        <dbReference type="Proteomes" id="UP000683360"/>
    </source>
</evidence>